<dbReference type="RefSeq" id="WP_130491045.1">
    <property type="nucleotide sequence ID" value="NZ_SGXD01000001.1"/>
</dbReference>
<keyword evidence="3" id="KW-1185">Reference proteome</keyword>
<dbReference type="InterPro" id="IPR000639">
    <property type="entry name" value="Epox_hydrolase-like"/>
</dbReference>
<dbReference type="PANTHER" id="PTHR43798">
    <property type="entry name" value="MONOACYLGLYCEROL LIPASE"/>
    <property type="match status" value="1"/>
</dbReference>
<dbReference type="GO" id="GO:0003824">
    <property type="term" value="F:catalytic activity"/>
    <property type="evidence" value="ECO:0007669"/>
    <property type="project" value="InterPro"/>
</dbReference>
<protein>
    <submittedName>
        <fullName evidence="2">Pimeloyl-ACP methyl ester carboxylesterase</fullName>
    </submittedName>
</protein>
<dbReference type="AlphaFoldDB" id="A0A4Q7NVL6"/>
<evidence type="ECO:0000259" key="1">
    <source>
        <dbReference type="Pfam" id="PF00561"/>
    </source>
</evidence>
<accession>A0A4Q7NVL6</accession>
<comment type="caution">
    <text evidence="2">The sequence shown here is derived from an EMBL/GenBank/DDBJ whole genome shotgun (WGS) entry which is preliminary data.</text>
</comment>
<dbReference type="SUPFAM" id="SSF53474">
    <property type="entry name" value="alpha/beta-Hydrolases"/>
    <property type="match status" value="1"/>
</dbReference>
<evidence type="ECO:0000313" key="3">
    <source>
        <dbReference type="Proteomes" id="UP000293638"/>
    </source>
</evidence>
<dbReference type="GO" id="GO:0016020">
    <property type="term" value="C:membrane"/>
    <property type="evidence" value="ECO:0007669"/>
    <property type="project" value="TreeGrafter"/>
</dbReference>
<dbReference type="InterPro" id="IPR029058">
    <property type="entry name" value="AB_hydrolase_fold"/>
</dbReference>
<dbReference type="Gene3D" id="3.40.50.1820">
    <property type="entry name" value="alpha/beta hydrolase"/>
    <property type="match status" value="1"/>
</dbReference>
<dbReference type="EMBL" id="SGXD01000001">
    <property type="protein sequence ID" value="RZS90918.1"/>
    <property type="molecule type" value="Genomic_DNA"/>
</dbReference>
<dbReference type="PRINTS" id="PR00412">
    <property type="entry name" value="EPOXHYDRLASE"/>
</dbReference>
<sequence length="266" mass="29166">MPDVPQLDGVRHSWVRAGDDLMLHVAAAGPEDAPPVVLLHGWPQHWWCWRHVIPPLARDHRVLAVDLRGCGWSDVPASGYDKEQLAADVVGVLDTLGVERTRLVGHDWGGWVAGLLAQRHPERVTDLLLVSILPPFLPVHVPPRQAWRFGYQPLVAAPVLGPLLVRGVAARRDGSFAEVLRQRRYARASSLLYRTFLVRELAQSRAGAHRGGPAVPWRLLLGGADPVIRPEFLLRGRQATTVLPGAGHFLPEEAPEAVLAALAAPR</sequence>
<dbReference type="PANTHER" id="PTHR43798:SF33">
    <property type="entry name" value="HYDROLASE, PUTATIVE (AFU_ORTHOLOGUE AFUA_2G14860)-RELATED"/>
    <property type="match status" value="1"/>
</dbReference>
<organism evidence="2 3">
    <name type="scientific">Motilibacter rhizosphaerae</name>
    <dbReference type="NCBI Taxonomy" id="598652"/>
    <lineage>
        <taxon>Bacteria</taxon>
        <taxon>Bacillati</taxon>
        <taxon>Actinomycetota</taxon>
        <taxon>Actinomycetes</taxon>
        <taxon>Motilibacterales</taxon>
        <taxon>Motilibacteraceae</taxon>
        <taxon>Motilibacter</taxon>
    </lineage>
</organism>
<feature type="domain" description="AB hydrolase-1" evidence="1">
    <location>
        <begin position="34"/>
        <end position="165"/>
    </location>
</feature>
<dbReference type="Proteomes" id="UP000293638">
    <property type="component" value="Unassembled WGS sequence"/>
</dbReference>
<proteinExistence type="predicted"/>
<dbReference type="Pfam" id="PF00561">
    <property type="entry name" value="Abhydrolase_1"/>
    <property type="match status" value="1"/>
</dbReference>
<dbReference type="PRINTS" id="PR00111">
    <property type="entry name" value="ABHYDROLASE"/>
</dbReference>
<evidence type="ECO:0000313" key="2">
    <source>
        <dbReference type="EMBL" id="RZS90918.1"/>
    </source>
</evidence>
<name>A0A4Q7NVL6_9ACTN</name>
<gene>
    <name evidence="2" type="ORF">EV189_0148</name>
</gene>
<dbReference type="OrthoDB" id="2987348at2"/>
<reference evidence="2 3" key="1">
    <citation type="submission" date="2019-02" db="EMBL/GenBank/DDBJ databases">
        <title>Genomic Encyclopedia of Type Strains, Phase IV (KMG-IV): sequencing the most valuable type-strain genomes for metagenomic binning, comparative biology and taxonomic classification.</title>
        <authorList>
            <person name="Goeker M."/>
        </authorList>
    </citation>
    <scope>NUCLEOTIDE SEQUENCE [LARGE SCALE GENOMIC DNA]</scope>
    <source>
        <strain evidence="2 3">DSM 45622</strain>
    </source>
</reference>
<dbReference type="InterPro" id="IPR050266">
    <property type="entry name" value="AB_hydrolase_sf"/>
</dbReference>
<dbReference type="InterPro" id="IPR000073">
    <property type="entry name" value="AB_hydrolase_1"/>
</dbReference>